<evidence type="ECO:0000313" key="1">
    <source>
        <dbReference type="EMBL" id="MBX47078.1"/>
    </source>
</evidence>
<proteinExistence type="predicted"/>
<reference evidence="1" key="1">
    <citation type="submission" date="2018-02" db="EMBL/GenBank/DDBJ databases">
        <title>Rhizophora mucronata_Transcriptome.</title>
        <authorList>
            <person name="Meera S.P."/>
            <person name="Sreeshan A."/>
            <person name="Augustine A."/>
        </authorList>
    </citation>
    <scope>NUCLEOTIDE SEQUENCE</scope>
    <source>
        <tissue evidence="1">Leaf</tissue>
    </source>
</reference>
<name>A0A2P2NX05_RHIMU</name>
<dbReference type="EMBL" id="GGEC01066594">
    <property type="protein sequence ID" value="MBX47078.1"/>
    <property type="molecule type" value="Transcribed_RNA"/>
</dbReference>
<sequence length="59" mass="7058">MSFSEGYKIFYIFFYFFLFEGLKKKGKSLISSEYTVAYISDSDDFSFMLFGSIIFFIFF</sequence>
<organism evidence="1">
    <name type="scientific">Rhizophora mucronata</name>
    <name type="common">Asiatic mangrove</name>
    <dbReference type="NCBI Taxonomy" id="61149"/>
    <lineage>
        <taxon>Eukaryota</taxon>
        <taxon>Viridiplantae</taxon>
        <taxon>Streptophyta</taxon>
        <taxon>Embryophyta</taxon>
        <taxon>Tracheophyta</taxon>
        <taxon>Spermatophyta</taxon>
        <taxon>Magnoliopsida</taxon>
        <taxon>eudicotyledons</taxon>
        <taxon>Gunneridae</taxon>
        <taxon>Pentapetalae</taxon>
        <taxon>rosids</taxon>
        <taxon>fabids</taxon>
        <taxon>Malpighiales</taxon>
        <taxon>Rhizophoraceae</taxon>
        <taxon>Rhizophora</taxon>
    </lineage>
</organism>
<accession>A0A2P2NX05</accession>
<protein>
    <submittedName>
        <fullName evidence="1">Uncharacterized protein</fullName>
    </submittedName>
</protein>
<dbReference type="AlphaFoldDB" id="A0A2P2NX05"/>